<organism evidence="1 2">
    <name type="scientific">Acaryochloris marina (strain MBIC 11017)</name>
    <dbReference type="NCBI Taxonomy" id="329726"/>
    <lineage>
        <taxon>Bacteria</taxon>
        <taxon>Bacillati</taxon>
        <taxon>Cyanobacteriota</taxon>
        <taxon>Cyanophyceae</taxon>
        <taxon>Acaryochloridales</taxon>
        <taxon>Acaryochloridaceae</taxon>
        <taxon>Acaryochloris</taxon>
    </lineage>
</organism>
<protein>
    <submittedName>
        <fullName evidence="1">Uncharacterized protein</fullName>
    </submittedName>
</protein>
<reference evidence="1 2" key="1">
    <citation type="journal article" date="2008" name="Proc. Natl. Acad. Sci. U.S.A.">
        <title>Niche adaptation and genome expansion in the chlorophyll d-producing cyanobacterium Acaryochloris marina.</title>
        <authorList>
            <person name="Swingley W.D."/>
            <person name="Chen M."/>
            <person name="Cheung P.C."/>
            <person name="Conrad A.L."/>
            <person name="Dejesa L.C."/>
            <person name="Hao J."/>
            <person name="Honchak B.M."/>
            <person name="Karbach L.E."/>
            <person name="Kurdoglu A."/>
            <person name="Lahiri S."/>
            <person name="Mastrian S.D."/>
            <person name="Miyashita H."/>
            <person name="Page L."/>
            <person name="Ramakrishna P."/>
            <person name="Satoh S."/>
            <person name="Sattley W.M."/>
            <person name="Shimada Y."/>
            <person name="Taylor H.L."/>
            <person name="Tomo T."/>
            <person name="Tsuchiya T."/>
            <person name="Wang Z.T."/>
            <person name="Raymond J."/>
            <person name="Mimuro M."/>
            <person name="Blankenship R.E."/>
            <person name="Touchman J.W."/>
        </authorList>
    </citation>
    <scope>NUCLEOTIDE SEQUENCE [LARGE SCALE GENOMIC DNA]</scope>
    <source>
        <strain evidence="2">MBIC 11017</strain>
        <plasmid evidence="2">Plasmid pREB6</plasmid>
    </source>
</reference>
<dbReference type="KEGG" id="amr:AM1_F0089"/>
<dbReference type="AlphaFoldDB" id="A8ZQ70"/>
<dbReference type="HOGENOM" id="CLU_3323296_0_0_3"/>
<sequence length="38" mass="4442">MGLKMPKTQSCKWISTFLTLEQFEIFISHYLHIGSRGL</sequence>
<geneLocation type="plasmid" evidence="1 2">
    <name>pREB6</name>
</geneLocation>
<accession>A8ZQ70</accession>
<gene>
    <name evidence="1" type="ordered locus">AM1_F0089</name>
</gene>
<dbReference type="EMBL" id="CP000843">
    <property type="protein sequence ID" value="ABW33095.1"/>
    <property type="molecule type" value="Genomic_DNA"/>
</dbReference>
<name>A8ZQ70_ACAM1</name>
<keyword evidence="1" id="KW-0614">Plasmid</keyword>
<proteinExistence type="predicted"/>
<keyword evidence="2" id="KW-1185">Reference proteome</keyword>
<dbReference type="Proteomes" id="UP000000268">
    <property type="component" value="Plasmid pREB6"/>
</dbReference>
<evidence type="ECO:0000313" key="2">
    <source>
        <dbReference type="Proteomes" id="UP000000268"/>
    </source>
</evidence>
<evidence type="ECO:0000313" key="1">
    <source>
        <dbReference type="EMBL" id="ABW33095.1"/>
    </source>
</evidence>